<dbReference type="InterPro" id="IPR017937">
    <property type="entry name" value="Thioredoxin_CS"/>
</dbReference>
<dbReference type="PANTHER" id="PTHR46115">
    <property type="entry name" value="THIOREDOXIN-LIKE PROTEIN 1"/>
    <property type="match status" value="1"/>
</dbReference>
<evidence type="ECO:0000256" key="1">
    <source>
        <dbReference type="ARBA" id="ARBA00023157"/>
    </source>
</evidence>
<protein>
    <submittedName>
        <fullName evidence="4">Thioredoxin H-type</fullName>
    </submittedName>
</protein>
<dbReference type="SUPFAM" id="SSF52833">
    <property type="entry name" value="Thioredoxin-like"/>
    <property type="match status" value="2"/>
</dbReference>
<dbReference type="PRINTS" id="PR00421">
    <property type="entry name" value="THIOREDOXIN"/>
</dbReference>
<reference evidence="4 5" key="1">
    <citation type="journal article" date="2014" name="Genome Biol. Evol.">
        <title>The secreted proteins of Achlya hypogyna and Thraustotheca clavata identify the ancestral oomycete secretome and reveal gene acquisitions by horizontal gene transfer.</title>
        <authorList>
            <person name="Misner I."/>
            <person name="Blouin N."/>
            <person name="Leonard G."/>
            <person name="Richards T.A."/>
            <person name="Lane C.E."/>
        </authorList>
    </citation>
    <scope>NUCLEOTIDE SEQUENCE [LARGE SCALE GENOMIC DNA]</scope>
    <source>
        <strain evidence="4 5">ATCC 48635</strain>
    </source>
</reference>
<dbReference type="InterPro" id="IPR013766">
    <property type="entry name" value="Thioredoxin_domain"/>
</dbReference>
<dbReference type="PROSITE" id="PS51352">
    <property type="entry name" value="THIOREDOXIN_2"/>
    <property type="match status" value="1"/>
</dbReference>
<dbReference type="Gene3D" id="3.40.30.10">
    <property type="entry name" value="Glutaredoxin"/>
    <property type="match status" value="2"/>
</dbReference>
<dbReference type="PROSITE" id="PS00194">
    <property type="entry name" value="THIOREDOXIN_1"/>
    <property type="match status" value="1"/>
</dbReference>
<keyword evidence="1" id="KW-1015">Disulfide bond</keyword>
<dbReference type="OrthoDB" id="2121326at2759"/>
<keyword evidence="5" id="KW-1185">Reference proteome</keyword>
<dbReference type="EMBL" id="JNBR01000541">
    <property type="protein sequence ID" value="OQR91328.1"/>
    <property type="molecule type" value="Genomic_DNA"/>
</dbReference>
<dbReference type="FunFam" id="3.40.30.10:FF:000245">
    <property type="entry name" value="Thioredoxin"/>
    <property type="match status" value="1"/>
</dbReference>
<gene>
    <name evidence="4" type="ORF">ACHHYP_04795</name>
</gene>
<dbReference type="AlphaFoldDB" id="A0A1V9YZZ8"/>
<dbReference type="Proteomes" id="UP000243579">
    <property type="component" value="Unassembled WGS sequence"/>
</dbReference>
<keyword evidence="2" id="KW-0812">Transmembrane</keyword>
<organism evidence="4 5">
    <name type="scientific">Achlya hypogyna</name>
    <name type="common">Oomycete</name>
    <name type="synonym">Protoachlya hypogyna</name>
    <dbReference type="NCBI Taxonomy" id="1202772"/>
    <lineage>
        <taxon>Eukaryota</taxon>
        <taxon>Sar</taxon>
        <taxon>Stramenopiles</taxon>
        <taxon>Oomycota</taxon>
        <taxon>Saprolegniomycetes</taxon>
        <taxon>Saprolegniales</taxon>
        <taxon>Achlyaceae</taxon>
        <taxon>Achlya</taxon>
    </lineage>
</organism>
<evidence type="ECO:0000259" key="3">
    <source>
        <dbReference type="PROSITE" id="PS51352"/>
    </source>
</evidence>
<dbReference type="Pfam" id="PF00085">
    <property type="entry name" value="Thioredoxin"/>
    <property type="match status" value="2"/>
</dbReference>
<evidence type="ECO:0000256" key="2">
    <source>
        <dbReference type="SAM" id="Phobius"/>
    </source>
</evidence>
<evidence type="ECO:0000313" key="5">
    <source>
        <dbReference type="Proteomes" id="UP000243579"/>
    </source>
</evidence>
<keyword evidence="2" id="KW-1133">Transmembrane helix</keyword>
<dbReference type="STRING" id="1202772.A0A1V9YZZ8"/>
<name>A0A1V9YZZ8_ACHHY</name>
<feature type="domain" description="Thioredoxin" evidence="3">
    <location>
        <begin position="59"/>
        <end position="189"/>
    </location>
</feature>
<keyword evidence="2" id="KW-0472">Membrane</keyword>
<dbReference type="CDD" id="cd02947">
    <property type="entry name" value="TRX_family"/>
    <property type="match status" value="2"/>
</dbReference>
<proteinExistence type="predicted"/>
<dbReference type="InterPro" id="IPR036249">
    <property type="entry name" value="Thioredoxin-like_sf"/>
</dbReference>
<feature type="transmembrane region" description="Helical" evidence="2">
    <location>
        <begin position="6"/>
        <end position="24"/>
    </location>
</feature>
<sequence length="336" mass="36783">MSVICIGPVCIPIYSLLPFLLLFLQRCWGWLTGKKTDEPVTATDGGKDGPVTGDAATGLRQRKAGPANVITMTSAEHWKEHLAMTSERPLIVDFTATWCGPCKKIAPLFAELSGRYPRGIFVKVDVDELDDVMSSCGVRAMPTFQVYKYQKKADELVGANPAQLESLICLGPVCVPIEAVFPFLVAFLLKAWAWLTGKKETPAPCCTAAMTCTTAVTEINPVRQRKGALPVVVVHSCAEWDALLASERPVLVEFVAMSSDSCQRIEPVFDKLSKKYSSIVFAKVDVDVCNDIAVTSSISTTPTFHVYQAGRKCDELFNADALMLQSLVLRLDISRR</sequence>
<accession>A0A1V9YZZ8</accession>
<evidence type="ECO:0000313" key="4">
    <source>
        <dbReference type="EMBL" id="OQR91328.1"/>
    </source>
</evidence>
<comment type="caution">
    <text evidence="4">The sequence shown here is derived from an EMBL/GenBank/DDBJ whole genome shotgun (WGS) entry which is preliminary data.</text>
</comment>